<evidence type="ECO:0000256" key="1">
    <source>
        <dbReference type="SAM" id="MobiDB-lite"/>
    </source>
</evidence>
<gene>
    <name evidence="2" type="ORF">ABLG96_14340</name>
</gene>
<dbReference type="EMBL" id="CP159218">
    <property type="protein sequence ID" value="XCG62424.1"/>
    <property type="molecule type" value="Genomic_DNA"/>
</dbReference>
<dbReference type="AlphaFoldDB" id="A0AAU8DJZ5"/>
<organism evidence="2">
    <name type="scientific">Nakamurella sp. A5-74</name>
    <dbReference type="NCBI Taxonomy" id="3158264"/>
    <lineage>
        <taxon>Bacteria</taxon>
        <taxon>Bacillati</taxon>
        <taxon>Actinomycetota</taxon>
        <taxon>Actinomycetes</taxon>
        <taxon>Nakamurellales</taxon>
        <taxon>Nakamurellaceae</taxon>
        <taxon>Nakamurella</taxon>
    </lineage>
</organism>
<dbReference type="RefSeq" id="WP_353648039.1">
    <property type="nucleotide sequence ID" value="NZ_CP159218.1"/>
</dbReference>
<name>A0AAU8DJZ5_9ACTN</name>
<feature type="region of interest" description="Disordered" evidence="1">
    <location>
        <begin position="1"/>
        <end position="26"/>
    </location>
</feature>
<reference evidence="2" key="1">
    <citation type="submission" date="2024-05" db="EMBL/GenBank/DDBJ databases">
        <authorList>
            <person name="Cai S.Y."/>
            <person name="Jin L.M."/>
            <person name="Li H.R."/>
        </authorList>
    </citation>
    <scope>NUCLEOTIDE SEQUENCE</scope>
    <source>
        <strain evidence="2">A5-74</strain>
    </source>
</reference>
<sequence>MGRSIHDRPREKAPRRRARPDVPALGDDLLGSGLVVDPALVAD</sequence>
<evidence type="ECO:0000313" key="2">
    <source>
        <dbReference type="EMBL" id="XCG62424.1"/>
    </source>
</evidence>
<feature type="compositionally biased region" description="Basic and acidic residues" evidence="1">
    <location>
        <begin position="1"/>
        <end position="12"/>
    </location>
</feature>
<protein>
    <submittedName>
        <fullName evidence="2">Uncharacterized protein</fullName>
    </submittedName>
</protein>
<accession>A0AAU8DJZ5</accession>
<proteinExistence type="predicted"/>